<dbReference type="PANTHER" id="PTHR30614">
    <property type="entry name" value="MEMBRANE COMPONENT OF AMINO ACID ABC TRANSPORTER"/>
    <property type="match status" value="1"/>
</dbReference>
<dbReference type="InterPro" id="IPR043429">
    <property type="entry name" value="ArtM/GltK/GlnP/TcyL/YhdX-like"/>
</dbReference>
<feature type="transmembrane region" description="Helical" evidence="9">
    <location>
        <begin position="81"/>
        <end position="104"/>
    </location>
</feature>
<evidence type="ECO:0000256" key="9">
    <source>
        <dbReference type="SAM" id="Phobius"/>
    </source>
</evidence>
<feature type="transmembrane region" description="Helical" evidence="9">
    <location>
        <begin position="178"/>
        <end position="199"/>
    </location>
</feature>
<keyword evidence="4" id="KW-1003">Cell membrane</keyword>
<dbReference type="InterPro" id="IPR010065">
    <property type="entry name" value="AA_ABC_transptr_permease_3TM"/>
</dbReference>
<keyword evidence="6" id="KW-0029">Amino-acid transport</keyword>
<dbReference type="AlphaFoldDB" id="A0A0F9VU80"/>
<evidence type="ECO:0000256" key="6">
    <source>
        <dbReference type="ARBA" id="ARBA00022970"/>
    </source>
</evidence>
<dbReference type="SUPFAM" id="SSF161098">
    <property type="entry name" value="MetI-like"/>
    <property type="match status" value="1"/>
</dbReference>
<dbReference type="InterPro" id="IPR000515">
    <property type="entry name" value="MetI-like"/>
</dbReference>
<feature type="transmembrane region" description="Helical" evidence="9">
    <location>
        <begin position="141"/>
        <end position="166"/>
    </location>
</feature>
<dbReference type="NCBIfam" id="TIGR01726">
    <property type="entry name" value="HEQRo_perm_3TM"/>
    <property type="match status" value="1"/>
</dbReference>
<dbReference type="EMBL" id="LAZR01000012">
    <property type="protein sequence ID" value="KKO07630.1"/>
    <property type="molecule type" value="Genomic_DNA"/>
</dbReference>
<keyword evidence="8 9" id="KW-0472">Membrane</keyword>
<comment type="similarity">
    <text evidence="2">Belongs to the binding-protein-dependent transport system permease family. HisMQ subfamily.</text>
</comment>
<dbReference type="GO" id="GO:0043190">
    <property type="term" value="C:ATP-binding cassette (ABC) transporter complex"/>
    <property type="evidence" value="ECO:0007669"/>
    <property type="project" value="InterPro"/>
</dbReference>
<evidence type="ECO:0000259" key="10">
    <source>
        <dbReference type="PROSITE" id="PS50928"/>
    </source>
</evidence>
<keyword evidence="5 9" id="KW-0812">Transmembrane</keyword>
<feature type="domain" description="ABC transmembrane type-1" evidence="10">
    <location>
        <begin position="15"/>
        <end position="207"/>
    </location>
</feature>
<evidence type="ECO:0000256" key="5">
    <source>
        <dbReference type="ARBA" id="ARBA00022692"/>
    </source>
</evidence>
<accession>A0A0F9VU80</accession>
<dbReference type="Pfam" id="PF00528">
    <property type="entry name" value="BPD_transp_1"/>
    <property type="match status" value="1"/>
</dbReference>
<protein>
    <recommendedName>
        <fullName evidence="10">ABC transmembrane type-1 domain-containing protein</fullName>
    </recommendedName>
</protein>
<keyword evidence="3" id="KW-0813">Transport</keyword>
<dbReference type="GO" id="GO:0022857">
    <property type="term" value="F:transmembrane transporter activity"/>
    <property type="evidence" value="ECO:0007669"/>
    <property type="project" value="InterPro"/>
</dbReference>
<sequence>MIFDLSIITANADAIWSAFLVTIYTWLVGSVLGLVTGLLIAALMLFGGRPLQLILRVFIELVRGTPFLVILFLVYYGGPSFGLRLGAITAGVLCIAFYSSVYFAEIFRSGFAAVPRGQLEAGECLGLGRLQLMWRVQLPQMLVLILPAIVNMLTILCKETAVLSIITVPELTAVLTGIGTRTFTFIETLLVLCIAYLLLIEITSRVGRWLEHRVGTYLQR</sequence>
<dbReference type="GO" id="GO:0006865">
    <property type="term" value="P:amino acid transport"/>
    <property type="evidence" value="ECO:0007669"/>
    <property type="project" value="UniProtKB-KW"/>
</dbReference>
<dbReference type="CDD" id="cd06261">
    <property type="entry name" value="TM_PBP2"/>
    <property type="match status" value="1"/>
</dbReference>
<dbReference type="Gene3D" id="1.10.3720.10">
    <property type="entry name" value="MetI-like"/>
    <property type="match status" value="1"/>
</dbReference>
<evidence type="ECO:0000256" key="7">
    <source>
        <dbReference type="ARBA" id="ARBA00022989"/>
    </source>
</evidence>
<comment type="subcellular location">
    <subcellularLocation>
        <location evidence="1">Cell membrane</location>
        <topology evidence="1">Multi-pass membrane protein</topology>
    </subcellularLocation>
</comment>
<evidence type="ECO:0000256" key="2">
    <source>
        <dbReference type="ARBA" id="ARBA00010072"/>
    </source>
</evidence>
<dbReference type="InterPro" id="IPR035906">
    <property type="entry name" value="MetI-like_sf"/>
</dbReference>
<feature type="transmembrane region" description="Helical" evidence="9">
    <location>
        <begin position="23"/>
        <end position="46"/>
    </location>
</feature>
<evidence type="ECO:0000256" key="1">
    <source>
        <dbReference type="ARBA" id="ARBA00004651"/>
    </source>
</evidence>
<reference evidence="11" key="1">
    <citation type="journal article" date="2015" name="Nature">
        <title>Complex archaea that bridge the gap between prokaryotes and eukaryotes.</title>
        <authorList>
            <person name="Spang A."/>
            <person name="Saw J.H."/>
            <person name="Jorgensen S.L."/>
            <person name="Zaremba-Niedzwiedzka K."/>
            <person name="Martijn J."/>
            <person name="Lind A.E."/>
            <person name="van Eijk R."/>
            <person name="Schleper C."/>
            <person name="Guy L."/>
            <person name="Ettema T.J."/>
        </authorList>
    </citation>
    <scope>NUCLEOTIDE SEQUENCE</scope>
</reference>
<evidence type="ECO:0000256" key="8">
    <source>
        <dbReference type="ARBA" id="ARBA00023136"/>
    </source>
</evidence>
<evidence type="ECO:0000313" key="11">
    <source>
        <dbReference type="EMBL" id="KKO07630.1"/>
    </source>
</evidence>
<gene>
    <name evidence="11" type="ORF">LCGC14_0055860</name>
</gene>
<dbReference type="PROSITE" id="PS50928">
    <property type="entry name" value="ABC_TM1"/>
    <property type="match status" value="1"/>
</dbReference>
<feature type="transmembrane region" description="Helical" evidence="9">
    <location>
        <begin position="53"/>
        <end position="75"/>
    </location>
</feature>
<proteinExistence type="inferred from homology"/>
<keyword evidence="7 9" id="KW-1133">Transmembrane helix</keyword>
<organism evidence="11">
    <name type="scientific">marine sediment metagenome</name>
    <dbReference type="NCBI Taxonomy" id="412755"/>
    <lineage>
        <taxon>unclassified sequences</taxon>
        <taxon>metagenomes</taxon>
        <taxon>ecological metagenomes</taxon>
    </lineage>
</organism>
<comment type="caution">
    <text evidence="11">The sequence shown here is derived from an EMBL/GenBank/DDBJ whole genome shotgun (WGS) entry which is preliminary data.</text>
</comment>
<evidence type="ECO:0000256" key="4">
    <source>
        <dbReference type="ARBA" id="ARBA00022475"/>
    </source>
</evidence>
<dbReference type="PANTHER" id="PTHR30614:SF20">
    <property type="entry name" value="GLUTAMINE TRANSPORT SYSTEM PERMEASE PROTEIN GLNP"/>
    <property type="match status" value="1"/>
</dbReference>
<name>A0A0F9VU80_9ZZZZ</name>
<evidence type="ECO:0000256" key="3">
    <source>
        <dbReference type="ARBA" id="ARBA00022448"/>
    </source>
</evidence>